<dbReference type="Pfam" id="PF00596">
    <property type="entry name" value="Aldolase_II"/>
    <property type="match status" value="1"/>
</dbReference>
<dbReference type="Ensembl" id="ENSEBUT00000022358.1">
    <property type="protein sequence ID" value="ENSEBUP00000021783.1"/>
    <property type="gene ID" value="ENSEBUG00000013427.1"/>
</dbReference>
<dbReference type="Proteomes" id="UP000694388">
    <property type="component" value="Unplaced"/>
</dbReference>
<name>A0A8C4QWU9_EPTBU</name>
<dbReference type="OMA" id="TEEQRIM"/>
<reference evidence="4" key="1">
    <citation type="submission" date="2025-05" db="UniProtKB">
        <authorList>
            <consortium name="Ensembl"/>
        </authorList>
    </citation>
    <scope>IDENTIFICATION</scope>
</reference>
<evidence type="ECO:0000256" key="2">
    <source>
        <dbReference type="SAM" id="MobiDB-lite"/>
    </source>
</evidence>
<accession>A0A8C4QWU9</accession>
<dbReference type="GO" id="GO:0051015">
    <property type="term" value="F:actin filament binding"/>
    <property type="evidence" value="ECO:0007669"/>
    <property type="project" value="TreeGrafter"/>
</dbReference>
<dbReference type="AlphaFoldDB" id="A0A8C4QWU9"/>
<comment type="similarity">
    <text evidence="1">Belongs to the aldolase class II family. Adducin subfamily.</text>
</comment>
<dbReference type="Gene3D" id="3.40.225.10">
    <property type="entry name" value="Class II aldolase/adducin N-terminal domain"/>
    <property type="match status" value="1"/>
</dbReference>
<evidence type="ECO:0000256" key="1">
    <source>
        <dbReference type="ARBA" id="ARBA00006274"/>
    </source>
</evidence>
<evidence type="ECO:0000313" key="5">
    <source>
        <dbReference type="Proteomes" id="UP000694388"/>
    </source>
</evidence>
<organism evidence="4 5">
    <name type="scientific">Eptatretus burgeri</name>
    <name type="common">Inshore hagfish</name>
    <dbReference type="NCBI Taxonomy" id="7764"/>
    <lineage>
        <taxon>Eukaryota</taxon>
        <taxon>Metazoa</taxon>
        <taxon>Chordata</taxon>
        <taxon>Craniata</taxon>
        <taxon>Vertebrata</taxon>
        <taxon>Cyclostomata</taxon>
        <taxon>Myxini</taxon>
        <taxon>Myxiniformes</taxon>
        <taxon>Myxinidae</taxon>
        <taxon>Eptatretinae</taxon>
        <taxon>Eptatretus</taxon>
    </lineage>
</organism>
<dbReference type="GO" id="GO:0005886">
    <property type="term" value="C:plasma membrane"/>
    <property type="evidence" value="ECO:0007669"/>
    <property type="project" value="UniProtKB-SubCell"/>
</dbReference>
<dbReference type="SMART" id="SM01007">
    <property type="entry name" value="Aldolase_II"/>
    <property type="match status" value="1"/>
</dbReference>
<dbReference type="InterPro" id="IPR001303">
    <property type="entry name" value="Aldolase_II/adducin_N"/>
</dbReference>
<dbReference type="InterPro" id="IPR036409">
    <property type="entry name" value="Aldolase_II/adducin_N_sf"/>
</dbReference>
<dbReference type="PANTHER" id="PTHR10672:SF3">
    <property type="entry name" value="PROTEIN HU-LI TAI SHAO"/>
    <property type="match status" value="1"/>
</dbReference>
<dbReference type="InterPro" id="IPR051017">
    <property type="entry name" value="Aldolase-II_Adducin_sf"/>
</dbReference>
<feature type="compositionally biased region" description="Low complexity" evidence="2">
    <location>
        <begin position="601"/>
        <end position="613"/>
    </location>
</feature>
<dbReference type="GeneTree" id="ENSGT00940000155257"/>
<proteinExistence type="inferred from homology"/>
<dbReference type="PANTHER" id="PTHR10672">
    <property type="entry name" value="ADDUCIN"/>
    <property type="match status" value="1"/>
</dbReference>
<dbReference type="GO" id="GO:0051016">
    <property type="term" value="P:barbed-end actin filament capping"/>
    <property type="evidence" value="ECO:0007669"/>
    <property type="project" value="TreeGrafter"/>
</dbReference>
<feature type="region of interest" description="Disordered" evidence="2">
    <location>
        <begin position="529"/>
        <end position="636"/>
    </location>
</feature>
<feature type="region of interest" description="Disordered" evidence="2">
    <location>
        <begin position="485"/>
        <end position="504"/>
    </location>
</feature>
<dbReference type="SUPFAM" id="SSF53639">
    <property type="entry name" value="AraD/HMP-PK domain-like"/>
    <property type="match status" value="1"/>
</dbReference>
<feature type="compositionally biased region" description="Basic and acidic residues" evidence="2">
    <location>
        <begin position="562"/>
        <end position="571"/>
    </location>
</feature>
<feature type="compositionally biased region" description="Basic residues" evidence="2">
    <location>
        <begin position="614"/>
        <end position="636"/>
    </location>
</feature>
<keyword evidence="5" id="KW-1185">Reference proteome</keyword>
<dbReference type="GO" id="GO:0005856">
    <property type="term" value="C:cytoskeleton"/>
    <property type="evidence" value="ECO:0007669"/>
    <property type="project" value="TreeGrafter"/>
</dbReference>
<feature type="region of interest" description="Disordered" evidence="2">
    <location>
        <begin position="1"/>
        <end position="25"/>
    </location>
</feature>
<dbReference type="Ensembl" id="ENSEBUT00000022341.1">
    <property type="protein sequence ID" value="ENSEBUP00000021765.1"/>
    <property type="gene ID" value="ENSEBUG00000013427.1"/>
</dbReference>
<feature type="compositionally biased region" description="Polar residues" evidence="2">
    <location>
        <begin position="532"/>
        <end position="545"/>
    </location>
</feature>
<evidence type="ECO:0000259" key="3">
    <source>
        <dbReference type="SMART" id="SM01007"/>
    </source>
</evidence>
<evidence type="ECO:0000313" key="4">
    <source>
        <dbReference type="Ensembl" id="ENSEBUP00000021783.1"/>
    </source>
</evidence>
<sequence>MAQEVVTSPPGGPRPPCLSPTTHPGLRQDLHMMEQRKRVTLILQSQDFRDELESLIEEKTQTGKDPSGLLALQQIADLVLSTPGPSFPLSPPGMWPPSRKGLSGVLNPINDLRGTEQPGLARGERLLRCKMAALLRLIDLHTWGQLNGNLATVRVSKEKEHFLVNPSGLLFSEITAGSLLKVDIQGQLVEPELPGLGLAMEPFSLHAALHAARPDARCIITTHTPAGAAVSALRCGLLPLSQAAVMLGPVSYHQWAGEICGENEREQLQRNLGPANKVLILRNHGILLLGESVEEAYQLAYQAAEACEVQLRALAGGCPSGLLQLDVERCKERVALMQQEMGGTGQRWRAGEQLFEAMMRMLDNMGYRTGYAYKHPVMREKPRKRSDVEVPATASAFSWDDDGGYEDSVGPDGVRLPLELLVAQRQRREKSRWLNSPNSYQRVELSGAQDQMKHTIREQNKQDVKTAGPKSHLLAGIVIENKPAAKEEIEPEGPSPPNPFGDLSEKDLEAYHREVQRKQGIVDGIIEVDASSPPTSASHPGSPISQGEGLPEHIGETMNGGDGEKQDDKRISQLTTSTTDSGDGEGKVVAGSGGDVEEVVDGVPLSPDGSPSKSGKKKKKFSSLSFLKRKKEKSEA</sequence>
<feature type="domain" description="Class II aldolase/adducin N-terminal" evidence="3">
    <location>
        <begin position="129"/>
        <end position="311"/>
    </location>
</feature>
<protein>
    <submittedName>
        <fullName evidence="4">Adducin 3 (gamma) a</fullName>
    </submittedName>
</protein>
<dbReference type="GO" id="GO:0014069">
    <property type="term" value="C:postsynaptic density"/>
    <property type="evidence" value="ECO:0007669"/>
    <property type="project" value="TreeGrafter"/>
</dbReference>